<keyword evidence="4" id="KW-0804">Transcription</keyword>
<dbReference type="InterPro" id="IPR007627">
    <property type="entry name" value="RNA_pol_sigma70_r2"/>
</dbReference>
<evidence type="ECO:0000256" key="1">
    <source>
        <dbReference type="ARBA" id="ARBA00010641"/>
    </source>
</evidence>
<evidence type="ECO:0000256" key="4">
    <source>
        <dbReference type="ARBA" id="ARBA00023163"/>
    </source>
</evidence>
<dbReference type="OrthoDB" id="9782703at2"/>
<dbReference type="InterPro" id="IPR013324">
    <property type="entry name" value="RNA_pol_sigma_r3/r4-like"/>
</dbReference>
<dbReference type="Pfam" id="PF08281">
    <property type="entry name" value="Sigma70_r4_2"/>
    <property type="match status" value="1"/>
</dbReference>
<dbReference type="Proteomes" id="UP000558113">
    <property type="component" value="Unassembled WGS sequence"/>
</dbReference>
<keyword evidence="3" id="KW-0731">Sigma factor</keyword>
<dbReference type="SUPFAM" id="SSF88946">
    <property type="entry name" value="Sigma2 domain of RNA polymerase sigma factors"/>
    <property type="match status" value="1"/>
</dbReference>
<dbReference type="InterPro" id="IPR036388">
    <property type="entry name" value="WH-like_DNA-bd_sf"/>
</dbReference>
<evidence type="ECO:0000259" key="5">
    <source>
        <dbReference type="Pfam" id="PF04542"/>
    </source>
</evidence>
<dbReference type="GO" id="GO:0006352">
    <property type="term" value="P:DNA-templated transcription initiation"/>
    <property type="evidence" value="ECO:0007669"/>
    <property type="project" value="InterPro"/>
</dbReference>
<proteinExistence type="inferred from homology"/>
<comment type="caution">
    <text evidence="7">The sequence shown here is derived from an EMBL/GenBank/DDBJ whole genome shotgun (WGS) entry which is preliminary data.</text>
</comment>
<feature type="domain" description="RNA polymerase sigma-70 region 2" evidence="5">
    <location>
        <begin position="20"/>
        <end position="87"/>
    </location>
</feature>
<keyword evidence="2" id="KW-0805">Transcription regulation</keyword>
<dbReference type="Gene3D" id="1.10.10.10">
    <property type="entry name" value="Winged helix-like DNA-binding domain superfamily/Winged helix DNA-binding domain"/>
    <property type="match status" value="1"/>
</dbReference>
<dbReference type="SUPFAM" id="SSF88659">
    <property type="entry name" value="Sigma3 and sigma4 domains of RNA polymerase sigma factors"/>
    <property type="match status" value="1"/>
</dbReference>
<feature type="domain" description="RNA polymerase sigma factor 70 region 4 type 2" evidence="6">
    <location>
        <begin position="108"/>
        <end position="160"/>
    </location>
</feature>
<dbReference type="Pfam" id="PF04542">
    <property type="entry name" value="Sigma70_r2"/>
    <property type="match status" value="1"/>
</dbReference>
<dbReference type="GO" id="GO:0016987">
    <property type="term" value="F:sigma factor activity"/>
    <property type="evidence" value="ECO:0007669"/>
    <property type="project" value="UniProtKB-KW"/>
</dbReference>
<evidence type="ECO:0000259" key="6">
    <source>
        <dbReference type="Pfam" id="PF08281"/>
    </source>
</evidence>
<dbReference type="CDD" id="cd06171">
    <property type="entry name" value="Sigma70_r4"/>
    <property type="match status" value="1"/>
</dbReference>
<reference evidence="7 8" key="1">
    <citation type="submission" date="2020-01" db="EMBL/GenBank/DDBJ databases">
        <title>Paenibacillus soybeanensis sp. nov. isolated from the nodules of soybean (Glycine max(L.) Merr).</title>
        <authorList>
            <person name="Wang H."/>
        </authorList>
    </citation>
    <scope>NUCLEOTIDE SEQUENCE [LARGE SCALE GENOMIC DNA]</scope>
    <source>
        <strain evidence="7 8">DSM 23054</strain>
    </source>
</reference>
<dbReference type="RefSeq" id="WP_161698872.1">
    <property type="nucleotide sequence ID" value="NZ_JAAAMU010000006.1"/>
</dbReference>
<dbReference type="PANTHER" id="PTHR43133:SF51">
    <property type="entry name" value="RNA POLYMERASE SIGMA FACTOR"/>
    <property type="match status" value="1"/>
</dbReference>
<dbReference type="EMBL" id="JAAAMU010000006">
    <property type="protein sequence ID" value="NBC70197.1"/>
    <property type="molecule type" value="Genomic_DNA"/>
</dbReference>
<evidence type="ECO:0000256" key="3">
    <source>
        <dbReference type="ARBA" id="ARBA00023082"/>
    </source>
</evidence>
<dbReference type="InterPro" id="IPR013325">
    <property type="entry name" value="RNA_pol_sigma_r2"/>
</dbReference>
<evidence type="ECO:0000313" key="8">
    <source>
        <dbReference type="Proteomes" id="UP000558113"/>
    </source>
</evidence>
<protein>
    <submittedName>
        <fullName evidence="7">Sigma-70 family RNA polymerase sigma factor</fullName>
    </submittedName>
</protein>
<organism evidence="7 8">
    <name type="scientific">Paenibacillus sacheonensis</name>
    <dbReference type="NCBI Taxonomy" id="742054"/>
    <lineage>
        <taxon>Bacteria</taxon>
        <taxon>Bacillati</taxon>
        <taxon>Bacillota</taxon>
        <taxon>Bacilli</taxon>
        <taxon>Bacillales</taxon>
        <taxon>Paenibacillaceae</taxon>
        <taxon>Paenibacillus</taxon>
    </lineage>
</organism>
<evidence type="ECO:0000256" key="2">
    <source>
        <dbReference type="ARBA" id="ARBA00023015"/>
    </source>
</evidence>
<gene>
    <name evidence="7" type="ORF">GT003_14455</name>
</gene>
<dbReference type="InterPro" id="IPR014284">
    <property type="entry name" value="RNA_pol_sigma-70_dom"/>
</dbReference>
<dbReference type="GO" id="GO:0003677">
    <property type="term" value="F:DNA binding"/>
    <property type="evidence" value="ECO:0007669"/>
    <property type="project" value="InterPro"/>
</dbReference>
<evidence type="ECO:0000313" key="7">
    <source>
        <dbReference type="EMBL" id="NBC70197.1"/>
    </source>
</evidence>
<dbReference type="PANTHER" id="PTHR43133">
    <property type="entry name" value="RNA POLYMERASE ECF-TYPE SIGMA FACTO"/>
    <property type="match status" value="1"/>
</dbReference>
<name>A0A7X4YPP2_9BACL</name>
<dbReference type="NCBIfam" id="TIGR02937">
    <property type="entry name" value="sigma70-ECF"/>
    <property type="match status" value="1"/>
</dbReference>
<dbReference type="AlphaFoldDB" id="A0A7X4YPP2"/>
<sequence length="174" mass="19611">MNVQAVNLAIAGSKDAFISLIRESEQMMYAIGKGLLKNDADIADAIQETILKSYNGIGKLRDPAYFRTWLIRILINECRQTIRQNNKYIPLSISHAQGVIDASPSERMEMEDLLAGLDLDHREVVVLYYLDDLSIKDIAQLLDLSENTVKSRLYRARAKLASLLKETEALEGLK</sequence>
<accession>A0A7X4YPP2</accession>
<dbReference type="Gene3D" id="1.10.1740.10">
    <property type="match status" value="1"/>
</dbReference>
<dbReference type="InterPro" id="IPR013249">
    <property type="entry name" value="RNA_pol_sigma70_r4_t2"/>
</dbReference>
<keyword evidence="8" id="KW-1185">Reference proteome</keyword>
<dbReference type="InterPro" id="IPR039425">
    <property type="entry name" value="RNA_pol_sigma-70-like"/>
</dbReference>
<comment type="similarity">
    <text evidence="1">Belongs to the sigma-70 factor family. ECF subfamily.</text>
</comment>